<evidence type="ECO:0000313" key="2">
    <source>
        <dbReference type="Proteomes" id="UP000830768"/>
    </source>
</evidence>
<protein>
    <submittedName>
        <fullName evidence="1">Uncharacterized protein</fullName>
    </submittedName>
</protein>
<proteinExistence type="predicted"/>
<dbReference type="Proteomes" id="UP000830768">
    <property type="component" value="Chromosome 10"/>
</dbReference>
<accession>A0ACD3ZIJ7</accession>
<dbReference type="EMBL" id="CP090038">
    <property type="protein sequence ID" value="UPL01130.1"/>
    <property type="molecule type" value="Genomic_DNA"/>
</dbReference>
<evidence type="ECO:0000313" key="1">
    <source>
        <dbReference type="EMBL" id="UPL01130.1"/>
    </source>
</evidence>
<reference evidence="1" key="1">
    <citation type="submission" date="2021-11" db="EMBL/GenBank/DDBJ databases">
        <title>Fusarium solani-melongenae Genome sequencing and assembly.</title>
        <authorList>
            <person name="Xie S."/>
            <person name="Huang L."/>
            <person name="Zhang X."/>
        </authorList>
    </citation>
    <scope>NUCLEOTIDE SEQUENCE</scope>
    <source>
        <strain evidence="1">CRI 24-3</strain>
    </source>
</reference>
<name>A0ACD3ZIJ7_FUSSC</name>
<gene>
    <name evidence="1" type="ORF">LCI18_012064</name>
</gene>
<keyword evidence="2" id="KW-1185">Reference proteome</keyword>
<sequence length="645" mass="72757">MAEPVSRRNMVRSMTSCERCKRRKAKCDRQTPACQRCERAHVECEYAGRRKPGFPAGHRQVLEDKIEMLEAELRAIRGNPEATVSSGPTVQAAPIPSREESSSAALMLPRPAAVATFERTRKIKERRPPKDLVISLASLYFCHIHPWFPFLDVQRVCADMGSADEPSLLYYALFGVALPFSFDSRLDQASSDSFWKYSKRSIFVDVLEEPSYSSLEVLTVLVLDLSAMTHGPQVWGPLAVATKLAVQLKNTDGLVFRTSTGVESHEALSKSDGLFRQRLFWAIYALDCSICITTNHASTLDDDHVQHFLPTRQSVWRETPTGMAEAPFAPPFVFSFQLELFDLSRRAHRVGIEYAMFRDNQEPIVSSWLESLQNISAELSAWMEALPPQLLWHSSDHDTATMDRARTATPPALFMLHGYFHALVIYANGFMALPSHSTLQSETYSDTRQQCLQRCLRCLEMLSRIATTATEQVSDKLGWPFAWSIWIAARFLIAHRCITGENESTSVARLSLFSGLLSSIGRFWQISATYARLLRQAISELDTGAVPGRGTILQLMADLRVTTSQIEDQFRPDPFLRGVINTDQSGSTWDNPNRMDVEQSDTLLPVFPDQVYFDMAPQGQDSWFRVPLFASSAYQQFNMYGQEEA</sequence>
<organism evidence="1 2">
    <name type="scientific">Fusarium solani subsp. cucurbitae</name>
    <name type="common">Neocosmosporum cucurbitae</name>
    <dbReference type="NCBI Taxonomy" id="2747967"/>
    <lineage>
        <taxon>Eukaryota</taxon>
        <taxon>Fungi</taxon>
        <taxon>Dikarya</taxon>
        <taxon>Ascomycota</taxon>
        <taxon>Pezizomycotina</taxon>
        <taxon>Sordariomycetes</taxon>
        <taxon>Hypocreomycetidae</taxon>
        <taxon>Hypocreales</taxon>
        <taxon>Nectriaceae</taxon>
        <taxon>Fusarium</taxon>
        <taxon>Fusarium solani species complex</taxon>
    </lineage>
</organism>